<evidence type="ECO:0000313" key="2">
    <source>
        <dbReference type="EMBL" id="DAE31901.1"/>
    </source>
</evidence>
<reference evidence="2" key="1">
    <citation type="journal article" date="2021" name="Proc. Natl. Acad. Sci. U.S.A.">
        <title>A Catalog of Tens of Thousands of Viruses from Human Metagenomes Reveals Hidden Associations with Chronic Diseases.</title>
        <authorList>
            <person name="Tisza M.J."/>
            <person name="Buck C.B."/>
        </authorList>
    </citation>
    <scope>NUCLEOTIDE SEQUENCE</scope>
    <source>
        <strain evidence="2">CtEQ64</strain>
    </source>
</reference>
<protein>
    <submittedName>
        <fullName evidence="2">Uncharacterized protein</fullName>
    </submittedName>
</protein>
<sequence>MEERFDVIYDQLKNYYKHIFTYSSYEFPIIYIPLTRAQYYDLFEDPNMMDMEREDIICKTCIVYPENINIEKMPAGVVSDIADKILEASFMSEKGRKMLFAAAAKKMQNVDRQISCIIHEAFPEYDIEDIDNWNMLRTTDFLIRSEWILRTIQGKPPLDIEKILTQGSDITLKPEDPRFYNEEKAEFDRLREINTPAKDNKPVPKKKTTLKRPQRKRNQMSEEQLASMFPEAFENTGDEKSFKDMAMGSKNPNDMTLAELAELRNNN</sequence>
<evidence type="ECO:0000256" key="1">
    <source>
        <dbReference type="SAM" id="MobiDB-lite"/>
    </source>
</evidence>
<organism evidence="2">
    <name type="scientific">virus sp. ctEQ64</name>
    <dbReference type="NCBI Taxonomy" id="2825809"/>
    <lineage>
        <taxon>Viruses</taxon>
    </lineage>
</organism>
<name>A0A8S5RLG0_9VIRU</name>
<proteinExistence type="predicted"/>
<feature type="compositionally biased region" description="Basic residues" evidence="1">
    <location>
        <begin position="203"/>
        <end position="218"/>
    </location>
</feature>
<feature type="region of interest" description="Disordered" evidence="1">
    <location>
        <begin position="194"/>
        <end position="232"/>
    </location>
</feature>
<dbReference type="EMBL" id="BK059112">
    <property type="protein sequence ID" value="DAE31901.1"/>
    <property type="molecule type" value="Genomic_DNA"/>
</dbReference>
<accession>A0A8S5RLG0</accession>